<evidence type="ECO:0000256" key="3">
    <source>
        <dbReference type="ARBA" id="ARBA00023054"/>
    </source>
</evidence>
<dbReference type="Gene3D" id="1.10.287.470">
    <property type="entry name" value="Helix hairpin bin"/>
    <property type="match status" value="1"/>
</dbReference>
<dbReference type="InterPro" id="IPR006143">
    <property type="entry name" value="RND_pump_MFP"/>
</dbReference>
<evidence type="ECO:0000256" key="1">
    <source>
        <dbReference type="ARBA" id="ARBA00004196"/>
    </source>
</evidence>
<reference evidence="7 8" key="1">
    <citation type="journal article" date="2015" name="Genome Announc.">
        <title>Draft Genome Sequences of Marine Isolates of Thalassomonas viridans and Thalassomonas actiniarum.</title>
        <authorList>
            <person name="Olonade I."/>
            <person name="van Zyl L.J."/>
            <person name="Trindade M."/>
        </authorList>
    </citation>
    <scope>NUCLEOTIDE SEQUENCE [LARGE SCALE GENOMIC DNA]</scope>
    <source>
        <strain evidence="7 8">XOM25</strain>
    </source>
</reference>
<feature type="transmembrane region" description="Helical" evidence="5">
    <location>
        <begin position="20"/>
        <end position="41"/>
    </location>
</feature>
<feature type="coiled-coil region" evidence="4">
    <location>
        <begin position="179"/>
        <end position="245"/>
    </location>
</feature>
<proteinExistence type="inferred from homology"/>
<evidence type="ECO:0000256" key="2">
    <source>
        <dbReference type="ARBA" id="ARBA00009477"/>
    </source>
</evidence>
<dbReference type="RefSeq" id="WP_044842089.1">
    <property type="nucleotide sequence ID" value="NZ_CP059733.1"/>
</dbReference>
<comment type="similarity">
    <text evidence="2">Belongs to the membrane fusion protein (MFP) (TC 8.A.1) family.</text>
</comment>
<dbReference type="Gene3D" id="2.40.420.20">
    <property type="match status" value="1"/>
</dbReference>
<dbReference type="Gene3D" id="2.40.50.100">
    <property type="match status" value="1"/>
</dbReference>
<keyword evidence="8" id="KW-1185">Reference proteome</keyword>
<evidence type="ECO:0000256" key="4">
    <source>
        <dbReference type="SAM" id="Coils"/>
    </source>
</evidence>
<dbReference type="Gene3D" id="2.40.30.170">
    <property type="match status" value="1"/>
</dbReference>
<evidence type="ECO:0000259" key="6">
    <source>
        <dbReference type="Pfam" id="PF25989"/>
    </source>
</evidence>
<dbReference type="AlphaFoldDB" id="A0AAE9Z511"/>
<dbReference type="PANTHER" id="PTHR32347">
    <property type="entry name" value="EFFLUX SYSTEM COMPONENT YKNX-RELATED"/>
    <property type="match status" value="1"/>
</dbReference>
<feature type="domain" description="YknX-like C-terminal permuted SH3-like" evidence="6">
    <location>
        <begin position="356"/>
        <end position="416"/>
    </location>
</feature>
<dbReference type="GO" id="GO:0022857">
    <property type="term" value="F:transmembrane transporter activity"/>
    <property type="evidence" value="ECO:0007669"/>
    <property type="project" value="InterPro"/>
</dbReference>
<dbReference type="GO" id="GO:0030313">
    <property type="term" value="C:cell envelope"/>
    <property type="evidence" value="ECO:0007669"/>
    <property type="project" value="UniProtKB-SubCell"/>
</dbReference>
<dbReference type="EMBL" id="CP059733">
    <property type="protein sequence ID" value="WDE06866.1"/>
    <property type="molecule type" value="Genomic_DNA"/>
</dbReference>
<dbReference type="Pfam" id="PF25989">
    <property type="entry name" value="YknX_C"/>
    <property type="match status" value="1"/>
</dbReference>
<protein>
    <submittedName>
        <fullName evidence="7">Efflux RND transporter periplasmic adaptor subunit</fullName>
    </submittedName>
</protein>
<evidence type="ECO:0000256" key="5">
    <source>
        <dbReference type="SAM" id="Phobius"/>
    </source>
</evidence>
<gene>
    <name evidence="7" type="ORF">SG34_008190</name>
</gene>
<keyword evidence="5" id="KW-0812">Transmembrane</keyword>
<dbReference type="InterPro" id="IPR058637">
    <property type="entry name" value="YknX-like_C"/>
</dbReference>
<dbReference type="InterPro" id="IPR050465">
    <property type="entry name" value="UPF0194_transport"/>
</dbReference>
<accession>A0AAE9Z511</accession>
<dbReference type="Proteomes" id="UP000032352">
    <property type="component" value="Chromosome"/>
</dbReference>
<keyword evidence="3 4" id="KW-0175">Coiled coil</keyword>
<dbReference type="GO" id="GO:0016020">
    <property type="term" value="C:membrane"/>
    <property type="evidence" value="ECO:0007669"/>
    <property type="project" value="InterPro"/>
</dbReference>
<keyword evidence="5" id="KW-1133">Transmembrane helix</keyword>
<dbReference type="PANTHER" id="PTHR32347:SF14">
    <property type="entry name" value="EFFLUX SYSTEM COMPONENT YKNX-RELATED"/>
    <property type="match status" value="1"/>
</dbReference>
<evidence type="ECO:0000313" key="7">
    <source>
        <dbReference type="EMBL" id="WDE06866.1"/>
    </source>
</evidence>
<keyword evidence="5" id="KW-0472">Membrane</keyword>
<evidence type="ECO:0000313" key="8">
    <source>
        <dbReference type="Proteomes" id="UP000032352"/>
    </source>
</evidence>
<dbReference type="KEGG" id="tvd:SG34_008190"/>
<dbReference type="SUPFAM" id="SSF111369">
    <property type="entry name" value="HlyD-like secretion proteins"/>
    <property type="match status" value="1"/>
</dbReference>
<name>A0AAE9Z511_9GAMM</name>
<reference evidence="7 8" key="2">
    <citation type="journal article" date="2022" name="Mar. Drugs">
        <title>Bioassay-Guided Fractionation Leads to the Detection of Cholic Acid Generated by the Rare Thalassomonas sp.</title>
        <authorList>
            <person name="Pheiffer F."/>
            <person name="Schneider Y.K."/>
            <person name="Hansen E.H."/>
            <person name="Andersen J.H."/>
            <person name="Isaksson J."/>
            <person name="Busche T."/>
            <person name="R C."/>
            <person name="Kalinowski J."/>
            <person name="Zyl L.V."/>
            <person name="Trindade M."/>
        </authorList>
    </citation>
    <scope>NUCLEOTIDE SEQUENCE [LARGE SCALE GENOMIC DNA]</scope>
    <source>
        <strain evidence="7 8">XOM25</strain>
    </source>
</reference>
<dbReference type="NCBIfam" id="TIGR01730">
    <property type="entry name" value="RND_mfp"/>
    <property type="match status" value="1"/>
</dbReference>
<comment type="subcellular location">
    <subcellularLocation>
        <location evidence="1">Cell envelope</location>
    </subcellularLocation>
</comment>
<sequence>MTIRDTSDQDIKIAPKKNRLKPALIISGSTLVLLALIWQVAPEARRWSQAQTSVALDRVRIATVTRGDFTRDISVQGRVIAAVSPTVYSPADGTITLEIEAGHEVTKGQVLARLDSPELTNSLSQQQAILEGLQSDFERQQIQAKKQELMDQKAVDLANVKLITAKREKRRADQGFEKNAISQIDYEKAQDELQNASLQHKHAVQDAELNIESLTFDSKSLALDIQRQKLLIADLQRQVDALSITSPVDGIIGNLSTDNKTFLSKNQPILTVVDLSQYEVELEIPESYADDLAIGMDVSVNFEQQSYRARLVTISPEIMNNQVTGRVRFTHETPSSLRQNQRLTTQIILDHKEQILQVPRGQFIESGGGKFAYRVSDGLAQKTPIVTGGRSLSRIEILKGLNEGDQIIISGTDIFKSAEQVLLSR</sequence>
<organism evidence="7 8">
    <name type="scientific">Thalassomonas viridans</name>
    <dbReference type="NCBI Taxonomy" id="137584"/>
    <lineage>
        <taxon>Bacteria</taxon>
        <taxon>Pseudomonadati</taxon>
        <taxon>Pseudomonadota</taxon>
        <taxon>Gammaproteobacteria</taxon>
        <taxon>Alteromonadales</taxon>
        <taxon>Colwelliaceae</taxon>
        <taxon>Thalassomonas</taxon>
    </lineage>
</organism>